<organism evidence="2 3">
    <name type="scientific">Nannocystis punicea</name>
    <dbReference type="NCBI Taxonomy" id="2995304"/>
    <lineage>
        <taxon>Bacteria</taxon>
        <taxon>Pseudomonadati</taxon>
        <taxon>Myxococcota</taxon>
        <taxon>Polyangia</taxon>
        <taxon>Nannocystales</taxon>
        <taxon>Nannocystaceae</taxon>
        <taxon>Nannocystis</taxon>
    </lineage>
</organism>
<feature type="region of interest" description="Disordered" evidence="1">
    <location>
        <begin position="258"/>
        <end position="309"/>
    </location>
</feature>
<evidence type="ECO:0000313" key="2">
    <source>
        <dbReference type="EMBL" id="WAS90135.1"/>
    </source>
</evidence>
<proteinExistence type="predicted"/>
<evidence type="ECO:0000313" key="3">
    <source>
        <dbReference type="Proteomes" id="UP001164459"/>
    </source>
</evidence>
<dbReference type="EMBL" id="CP114040">
    <property type="protein sequence ID" value="WAS90135.1"/>
    <property type="molecule type" value="Genomic_DNA"/>
</dbReference>
<keyword evidence="3" id="KW-1185">Reference proteome</keyword>
<feature type="region of interest" description="Disordered" evidence="1">
    <location>
        <begin position="137"/>
        <end position="238"/>
    </location>
</feature>
<name>A0ABY7GT47_9BACT</name>
<accession>A0ABY7GT47</accession>
<sequence>MTTLAPAGDDCRGQDSRLLALAALVFARLSFAAPPVDLTWQAPRECPTAVVVTDMVAGLLRQPAGDLGPGRAVARATVTRGAAGWELRLELHGRGGDYRRTVRAETCQLLARATALLIAIHLDPLAVTRGLPATVAPAPPDLSSRTSTFLPPRTAPPADLSPKTSPASPPDPSPRPTPPVLPPDSPGHPWPSPDLSPQTAGASSSDMSPRTGAASSSDLSSQTARGSPSDLSSQTAAAVPAPPDLTAASAAIVPAPSDLSAWTDPPSPALAAPLQPIGPASPQVPEDMSEETAYLEAAPSPRPATRPPVLGHLRLEGGLDVGVLPAAGALAGVFGGVTWPRLRLEVGLVGAPLRVRSVQGDRPGGRFDRLAAVVRICPTWHPRPLLAVHLCAGGEVGALRGVGLGVDVPRPQWAPWASLFLGPALRWRVTGVVGLWLGVEALVALNRPIFTVQAGEEEVFRGGRAGVRASFGLDLQFGARNR</sequence>
<evidence type="ECO:0000256" key="1">
    <source>
        <dbReference type="SAM" id="MobiDB-lite"/>
    </source>
</evidence>
<gene>
    <name evidence="2" type="ORF">O0S08_28405</name>
</gene>
<reference evidence="2" key="1">
    <citation type="submission" date="2022-11" db="EMBL/GenBank/DDBJ databases">
        <title>Minimal conservation of predation-associated metabolite biosynthetic gene clusters underscores biosynthetic potential of Myxococcota including descriptions for ten novel species: Archangium lansinium sp. nov., Myxococcus landrumus sp. nov., Nannocystis bai.</title>
        <authorList>
            <person name="Ahearne A."/>
            <person name="Stevens C."/>
            <person name="Dowd S."/>
        </authorList>
    </citation>
    <scope>NUCLEOTIDE SEQUENCE</scope>
    <source>
        <strain evidence="2">Fl3</strain>
    </source>
</reference>
<dbReference type="RefSeq" id="WP_269032469.1">
    <property type="nucleotide sequence ID" value="NZ_CP114040.1"/>
</dbReference>
<protein>
    <submittedName>
        <fullName evidence="2">Uncharacterized protein</fullName>
    </submittedName>
</protein>
<feature type="compositionally biased region" description="Polar residues" evidence="1">
    <location>
        <begin position="195"/>
        <end position="236"/>
    </location>
</feature>
<feature type="compositionally biased region" description="Pro residues" evidence="1">
    <location>
        <begin position="167"/>
        <end position="194"/>
    </location>
</feature>
<dbReference type="Proteomes" id="UP001164459">
    <property type="component" value="Chromosome"/>
</dbReference>